<proteinExistence type="predicted"/>
<dbReference type="Proteomes" id="UP000261540">
    <property type="component" value="Unplaced"/>
</dbReference>
<dbReference type="Ensembl" id="ENSPKIT00000030938.1">
    <property type="protein sequence ID" value="ENSPKIP00000006901.1"/>
    <property type="gene ID" value="ENSPKIG00000022998.1"/>
</dbReference>
<sequence>MTTRVGHRSFQGQGHRSFHGQGHRSLHGKGHRSFHGQGHRSFHGQGHRSFHGQGHRSFHGQGHRDGLKVHMCHVLQIVLDFCQIPERVSSVLLLMVSTGCCSLRCCWGELSSFKAACGVNAHFA</sequence>
<evidence type="ECO:0000313" key="3">
    <source>
        <dbReference type="Proteomes" id="UP000261540"/>
    </source>
</evidence>
<name>A0A3B3QN95_9TELE</name>
<keyword evidence="3" id="KW-1185">Reference proteome</keyword>
<organism evidence="2 3">
    <name type="scientific">Paramormyrops kingsleyae</name>
    <dbReference type="NCBI Taxonomy" id="1676925"/>
    <lineage>
        <taxon>Eukaryota</taxon>
        <taxon>Metazoa</taxon>
        <taxon>Chordata</taxon>
        <taxon>Craniata</taxon>
        <taxon>Vertebrata</taxon>
        <taxon>Euteleostomi</taxon>
        <taxon>Actinopterygii</taxon>
        <taxon>Neopterygii</taxon>
        <taxon>Teleostei</taxon>
        <taxon>Osteoglossocephala</taxon>
        <taxon>Osteoglossomorpha</taxon>
        <taxon>Osteoglossiformes</taxon>
        <taxon>Mormyridae</taxon>
        <taxon>Paramormyrops</taxon>
    </lineage>
</organism>
<accession>A0A3B3QN95</accession>
<evidence type="ECO:0000313" key="2">
    <source>
        <dbReference type="Ensembl" id="ENSPKIP00000006901.1"/>
    </source>
</evidence>
<dbReference type="AlphaFoldDB" id="A0A3B3QN95"/>
<evidence type="ECO:0000256" key="1">
    <source>
        <dbReference type="SAM" id="MobiDB-lite"/>
    </source>
</evidence>
<protein>
    <submittedName>
        <fullName evidence="2">Uncharacterized protein</fullName>
    </submittedName>
</protein>
<reference evidence="2" key="1">
    <citation type="submission" date="2025-08" db="UniProtKB">
        <authorList>
            <consortium name="Ensembl"/>
        </authorList>
    </citation>
    <scope>IDENTIFICATION</scope>
</reference>
<feature type="compositionally biased region" description="Basic residues" evidence="1">
    <location>
        <begin position="16"/>
        <end position="58"/>
    </location>
</feature>
<reference evidence="2" key="2">
    <citation type="submission" date="2025-09" db="UniProtKB">
        <authorList>
            <consortium name="Ensembl"/>
        </authorList>
    </citation>
    <scope>IDENTIFICATION</scope>
</reference>
<feature type="region of interest" description="Disordered" evidence="1">
    <location>
        <begin position="1"/>
        <end position="62"/>
    </location>
</feature>